<dbReference type="Proteomes" id="UP000215914">
    <property type="component" value="Chromosome 10"/>
</dbReference>
<dbReference type="InParanoid" id="A0A251TLY8"/>
<organism evidence="2 3">
    <name type="scientific">Helianthus annuus</name>
    <name type="common">Common sunflower</name>
    <dbReference type="NCBI Taxonomy" id="4232"/>
    <lineage>
        <taxon>Eukaryota</taxon>
        <taxon>Viridiplantae</taxon>
        <taxon>Streptophyta</taxon>
        <taxon>Embryophyta</taxon>
        <taxon>Tracheophyta</taxon>
        <taxon>Spermatophyta</taxon>
        <taxon>Magnoliopsida</taxon>
        <taxon>eudicotyledons</taxon>
        <taxon>Gunneridae</taxon>
        <taxon>Pentapetalae</taxon>
        <taxon>asterids</taxon>
        <taxon>campanulids</taxon>
        <taxon>Asterales</taxon>
        <taxon>Asteraceae</taxon>
        <taxon>Asteroideae</taxon>
        <taxon>Heliantheae alliance</taxon>
        <taxon>Heliantheae</taxon>
        <taxon>Helianthus</taxon>
    </lineage>
</organism>
<dbReference type="EMBL" id="CM007899">
    <property type="protein sequence ID" value="OTG12090.1"/>
    <property type="molecule type" value="Genomic_DNA"/>
</dbReference>
<protein>
    <submittedName>
        <fullName evidence="2">Uncharacterized protein</fullName>
    </submittedName>
</protein>
<evidence type="ECO:0000313" key="3">
    <source>
        <dbReference type="Proteomes" id="UP000215914"/>
    </source>
</evidence>
<gene>
    <name evidence="2" type="ORF">HannXRQ_Chr10g0305901</name>
</gene>
<keyword evidence="1" id="KW-0812">Transmembrane</keyword>
<reference evidence="3" key="1">
    <citation type="journal article" date="2017" name="Nature">
        <title>The sunflower genome provides insights into oil metabolism, flowering and Asterid evolution.</title>
        <authorList>
            <person name="Badouin H."/>
            <person name="Gouzy J."/>
            <person name="Grassa C.J."/>
            <person name="Murat F."/>
            <person name="Staton S.E."/>
            <person name="Cottret L."/>
            <person name="Lelandais-Briere C."/>
            <person name="Owens G.L."/>
            <person name="Carrere S."/>
            <person name="Mayjonade B."/>
            <person name="Legrand L."/>
            <person name="Gill N."/>
            <person name="Kane N.C."/>
            <person name="Bowers J.E."/>
            <person name="Hubner S."/>
            <person name="Bellec A."/>
            <person name="Berard A."/>
            <person name="Berges H."/>
            <person name="Blanchet N."/>
            <person name="Boniface M.C."/>
            <person name="Brunel D."/>
            <person name="Catrice O."/>
            <person name="Chaidir N."/>
            <person name="Claudel C."/>
            <person name="Donnadieu C."/>
            <person name="Faraut T."/>
            <person name="Fievet G."/>
            <person name="Helmstetter N."/>
            <person name="King M."/>
            <person name="Knapp S.J."/>
            <person name="Lai Z."/>
            <person name="Le Paslier M.C."/>
            <person name="Lippi Y."/>
            <person name="Lorenzon L."/>
            <person name="Mandel J.R."/>
            <person name="Marage G."/>
            <person name="Marchand G."/>
            <person name="Marquand E."/>
            <person name="Bret-Mestries E."/>
            <person name="Morien E."/>
            <person name="Nambeesan S."/>
            <person name="Nguyen T."/>
            <person name="Pegot-Espagnet P."/>
            <person name="Pouilly N."/>
            <person name="Raftis F."/>
            <person name="Sallet E."/>
            <person name="Schiex T."/>
            <person name="Thomas J."/>
            <person name="Vandecasteele C."/>
            <person name="Vares D."/>
            <person name="Vear F."/>
            <person name="Vautrin S."/>
            <person name="Crespi M."/>
            <person name="Mangin B."/>
            <person name="Burke J.M."/>
            <person name="Salse J."/>
            <person name="Munos S."/>
            <person name="Vincourt P."/>
            <person name="Rieseberg L.H."/>
            <person name="Langlade N.B."/>
        </authorList>
    </citation>
    <scope>NUCLEOTIDE SEQUENCE [LARGE SCALE GENOMIC DNA]</scope>
    <source>
        <strain evidence="3">cv. SF193</strain>
    </source>
</reference>
<keyword evidence="3" id="KW-1185">Reference proteome</keyword>
<name>A0A251TLY8_HELAN</name>
<evidence type="ECO:0000256" key="1">
    <source>
        <dbReference type="SAM" id="Phobius"/>
    </source>
</evidence>
<evidence type="ECO:0000313" key="2">
    <source>
        <dbReference type="EMBL" id="OTG12090.1"/>
    </source>
</evidence>
<keyword evidence="1" id="KW-1133">Transmembrane helix</keyword>
<accession>A0A251TLY8</accession>
<proteinExistence type="predicted"/>
<keyword evidence="1" id="KW-0472">Membrane</keyword>
<feature type="transmembrane region" description="Helical" evidence="1">
    <location>
        <begin position="6"/>
        <end position="23"/>
    </location>
</feature>
<sequence length="113" mass="13264">MWIYLLLVKFYVILALFCIYHIVNPSCYNFSCGIFRTIVAQRVYLSIKQIKMINWDLHSIGRVFSQIATAQIDRYTWICKIHLNEWDILCGQLGPSYGLVDLYSGSFDEQDLQ</sequence>
<dbReference type="AlphaFoldDB" id="A0A251TLY8"/>